<dbReference type="Pfam" id="PF00892">
    <property type="entry name" value="EamA"/>
    <property type="match status" value="2"/>
</dbReference>
<feature type="transmembrane region" description="Helical" evidence="6">
    <location>
        <begin position="261"/>
        <end position="280"/>
    </location>
</feature>
<sequence>MNTNPTSPQTASRFAARAQSHSAAGAWPFLLGCALLGTIGIFLHEAKADPLTATWFRCAFGLLGMSVWVVLRGQTRFLRLTRTTGPWVLAASVLMVLSWSLFFSAVERISAGVAIVLFHVQPMWVLVLASCLLKEAIGRQRIAAVSVAMIGLVMATGIVEHGASGTFEPGYWIGVGACLAGSLCMACVTIIAKRLRELPAGTLAWWQCAVGTLLLWVWPMQQGWPAWGVSWAWLAGLGLIHTGLAYTLMYIGMARLDTARVAVFQFVYPAMAIVIDWLYFDQRLSGVQLAGVVSMSVAIWFAERGRGG</sequence>
<feature type="transmembrane region" description="Helical" evidence="6">
    <location>
        <begin position="83"/>
        <end position="103"/>
    </location>
</feature>
<dbReference type="AlphaFoldDB" id="A0A158CQ01"/>
<comment type="subcellular location">
    <subcellularLocation>
        <location evidence="1">Membrane</location>
        <topology evidence="1">Multi-pass membrane protein</topology>
    </subcellularLocation>
</comment>
<name>A0A158CQ01_9BURK</name>
<feature type="domain" description="EamA" evidence="7">
    <location>
        <begin position="173"/>
        <end position="301"/>
    </location>
</feature>
<feature type="transmembrane region" description="Helical" evidence="6">
    <location>
        <begin position="109"/>
        <end position="133"/>
    </location>
</feature>
<keyword evidence="4 6" id="KW-1133">Transmembrane helix</keyword>
<dbReference type="GO" id="GO:0016020">
    <property type="term" value="C:membrane"/>
    <property type="evidence" value="ECO:0007669"/>
    <property type="project" value="UniProtKB-SubCell"/>
</dbReference>
<dbReference type="PANTHER" id="PTHR32322">
    <property type="entry name" value="INNER MEMBRANE TRANSPORTER"/>
    <property type="match status" value="1"/>
</dbReference>
<dbReference type="OrthoDB" id="9814238at2"/>
<dbReference type="InterPro" id="IPR000620">
    <property type="entry name" value="EamA_dom"/>
</dbReference>
<proteinExistence type="inferred from homology"/>
<feature type="domain" description="EamA" evidence="7">
    <location>
        <begin position="28"/>
        <end position="155"/>
    </location>
</feature>
<organism evidence="8 9">
    <name type="scientific">Caballeronia pedi</name>
    <dbReference type="NCBI Taxonomy" id="1777141"/>
    <lineage>
        <taxon>Bacteria</taxon>
        <taxon>Pseudomonadati</taxon>
        <taxon>Pseudomonadota</taxon>
        <taxon>Betaproteobacteria</taxon>
        <taxon>Burkholderiales</taxon>
        <taxon>Burkholderiaceae</taxon>
        <taxon>Caballeronia</taxon>
    </lineage>
</organism>
<evidence type="ECO:0000256" key="6">
    <source>
        <dbReference type="SAM" id="Phobius"/>
    </source>
</evidence>
<evidence type="ECO:0000256" key="2">
    <source>
        <dbReference type="ARBA" id="ARBA00007362"/>
    </source>
</evidence>
<feature type="transmembrane region" description="Helical" evidence="6">
    <location>
        <begin position="286"/>
        <end position="302"/>
    </location>
</feature>
<protein>
    <submittedName>
        <fullName evidence="8">Integral membrane protein</fullName>
    </submittedName>
</protein>
<comment type="caution">
    <text evidence="8">The sequence shown here is derived from an EMBL/GenBank/DDBJ whole genome shotgun (WGS) entry which is preliminary data.</text>
</comment>
<dbReference type="Proteomes" id="UP000054911">
    <property type="component" value="Unassembled WGS sequence"/>
</dbReference>
<dbReference type="InterPro" id="IPR037185">
    <property type="entry name" value="EmrE-like"/>
</dbReference>
<keyword evidence="9" id="KW-1185">Reference proteome</keyword>
<feature type="transmembrane region" description="Helical" evidence="6">
    <location>
        <begin position="171"/>
        <end position="191"/>
    </location>
</feature>
<comment type="similarity">
    <text evidence="2">Belongs to the EamA transporter family.</text>
</comment>
<dbReference type="InterPro" id="IPR050638">
    <property type="entry name" value="AA-Vitamin_Transporters"/>
</dbReference>
<dbReference type="RefSeq" id="WP_087131645.1">
    <property type="nucleotide sequence ID" value="NZ_FCOE02000024.1"/>
</dbReference>
<feature type="transmembrane region" description="Helical" evidence="6">
    <location>
        <begin position="198"/>
        <end position="218"/>
    </location>
</feature>
<evidence type="ECO:0000313" key="9">
    <source>
        <dbReference type="Proteomes" id="UP000054911"/>
    </source>
</evidence>
<evidence type="ECO:0000313" key="8">
    <source>
        <dbReference type="EMBL" id="SAK84425.1"/>
    </source>
</evidence>
<feature type="transmembrane region" description="Helical" evidence="6">
    <location>
        <begin position="54"/>
        <end position="71"/>
    </location>
</feature>
<evidence type="ECO:0000256" key="1">
    <source>
        <dbReference type="ARBA" id="ARBA00004141"/>
    </source>
</evidence>
<evidence type="ECO:0000256" key="3">
    <source>
        <dbReference type="ARBA" id="ARBA00022692"/>
    </source>
</evidence>
<keyword evidence="3 6" id="KW-0812">Transmembrane</keyword>
<accession>A0A158CQ01</accession>
<feature type="transmembrane region" description="Helical" evidence="6">
    <location>
        <begin position="230"/>
        <end position="249"/>
    </location>
</feature>
<gene>
    <name evidence="8" type="ORF">AWB80_05636</name>
</gene>
<dbReference type="STRING" id="1777141.AWB80_05636"/>
<evidence type="ECO:0000256" key="5">
    <source>
        <dbReference type="ARBA" id="ARBA00023136"/>
    </source>
</evidence>
<dbReference type="PANTHER" id="PTHR32322:SF2">
    <property type="entry name" value="EAMA DOMAIN-CONTAINING PROTEIN"/>
    <property type="match status" value="1"/>
</dbReference>
<reference evidence="8" key="1">
    <citation type="submission" date="2016-01" db="EMBL/GenBank/DDBJ databases">
        <authorList>
            <person name="Peeters C."/>
        </authorList>
    </citation>
    <scope>NUCLEOTIDE SEQUENCE [LARGE SCALE GENOMIC DNA]</scope>
    <source>
        <strain evidence="8">LMG 29323</strain>
    </source>
</reference>
<evidence type="ECO:0000256" key="4">
    <source>
        <dbReference type="ARBA" id="ARBA00022989"/>
    </source>
</evidence>
<dbReference type="EMBL" id="FCOE02000024">
    <property type="protein sequence ID" value="SAK84425.1"/>
    <property type="molecule type" value="Genomic_DNA"/>
</dbReference>
<keyword evidence="5 6" id="KW-0472">Membrane</keyword>
<dbReference type="SUPFAM" id="SSF103481">
    <property type="entry name" value="Multidrug resistance efflux transporter EmrE"/>
    <property type="match status" value="2"/>
</dbReference>
<evidence type="ECO:0000259" key="7">
    <source>
        <dbReference type="Pfam" id="PF00892"/>
    </source>
</evidence>
<feature type="transmembrane region" description="Helical" evidence="6">
    <location>
        <begin position="21"/>
        <end position="42"/>
    </location>
</feature>
<feature type="transmembrane region" description="Helical" evidence="6">
    <location>
        <begin position="142"/>
        <end position="159"/>
    </location>
</feature>